<gene>
    <name evidence="1" type="ORF">CEP52_014882</name>
</gene>
<reference evidence="1 2" key="1">
    <citation type="submission" date="2017-06" db="EMBL/GenBank/DDBJ databases">
        <title>Comparative genomic analysis of Ambrosia Fusariam Clade fungi.</title>
        <authorList>
            <person name="Stajich J.E."/>
            <person name="Carrillo J."/>
            <person name="Kijimoto T."/>
            <person name="Eskalen A."/>
            <person name="O'Donnell K."/>
            <person name="Kasson M."/>
        </authorList>
    </citation>
    <scope>NUCLEOTIDE SEQUENCE [LARGE SCALE GENOMIC DNA]</scope>
    <source>
        <strain evidence="1 2">NRRL62579</strain>
    </source>
</reference>
<protein>
    <submittedName>
        <fullName evidence="1">Uncharacterized protein</fullName>
    </submittedName>
</protein>
<evidence type="ECO:0000313" key="1">
    <source>
        <dbReference type="EMBL" id="RSL89480.1"/>
    </source>
</evidence>
<proteinExistence type="predicted"/>
<dbReference type="AlphaFoldDB" id="A0A428SI62"/>
<dbReference type="EMBL" id="NKCK01000244">
    <property type="protein sequence ID" value="RSL89480.1"/>
    <property type="molecule type" value="Genomic_DNA"/>
</dbReference>
<dbReference type="Proteomes" id="UP000287144">
    <property type="component" value="Unassembled WGS sequence"/>
</dbReference>
<name>A0A428SI62_9HYPO</name>
<sequence>MATHYSLSNAISSFFESNTTVTRQQCDSFTLSCAGGRVNPVQIQGAFSYTLTAGTNGSKLFQFRVQESGFDIGIMSLAKTVHPQFVASCKYHGTIGQSRPLHIYEMDNLPGTTYIMSRNISTVQPPDAVFRQHNTVKDLA</sequence>
<feature type="non-terminal residue" evidence="1">
    <location>
        <position position="140"/>
    </location>
</feature>
<comment type="caution">
    <text evidence="1">The sequence shown here is derived from an EMBL/GenBank/DDBJ whole genome shotgun (WGS) entry which is preliminary data.</text>
</comment>
<keyword evidence="2" id="KW-1185">Reference proteome</keyword>
<evidence type="ECO:0000313" key="2">
    <source>
        <dbReference type="Proteomes" id="UP000287144"/>
    </source>
</evidence>
<accession>A0A428SI62</accession>
<organism evidence="1 2">
    <name type="scientific">Fusarium oligoseptatum</name>
    <dbReference type="NCBI Taxonomy" id="2604345"/>
    <lineage>
        <taxon>Eukaryota</taxon>
        <taxon>Fungi</taxon>
        <taxon>Dikarya</taxon>
        <taxon>Ascomycota</taxon>
        <taxon>Pezizomycotina</taxon>
        <taxon>Sordariomycetes</taxon>
        <taxon>Hypocreomycetidae</taxon>
        <taxon>Hypocreales</taxon>
        <taxon>Nectriaceae</taxon>
        <taxon>Fusarium</taxon>
        <taxon>Fusarium solani species complex</taxon>
    </lineage>
</organism>